<evidence type="ECO:0000259" key="11">
    <source>
        <dbReference type="PROSITE" id="PS51371"/>
    </source>
</evidence>
<dbReference type="SUPFAM" id="SSF56176">
    <property type="entry name" value="FAD-binding/transporter-associated domain-like"/>
    <property type="match status" value="1"/>
</dbReference>
<dbReference type="PROSITE" id="PS51846">
    <property type="entry name" value="CNNM"/>
    <property type="match status" value="1"/>
</dbReference>
<evidence type="ECO:0000256" key="2">
    <source>
        <dbReference type="ARBA" id="ARBA00022475"/>
    </source>
</evidence>
<evidence type="ECO:0000259" key="12">
    <source>
        <dbReference type="PROSITE" id="PS51846"/>
    </source>
</evidence>
<keyword evidence="5 9" id="KW-1133">Transmembrane helix</keyword>
<evidence type="ECO:0000256" key="8">
    <source>
        <dbReference type="PROSITE-ProRule" id="PRU00703"/>
    </source>
</evidence>
<feature type="transmembrane region" description="Helical" evidence="10">
    <location>
        <begin position="6"/>
        <end position="26"/>
    </location>
</feature>
<dbReference type="InterPro" id="IPR046342">
    <property type="entry name" value="CBS_dom_sf"/>
</dbReference>
<keyword evidence="4" id="KW-0677">Repeat</keyword>
<evidence type="ECO:0000256" key="1">
    <source>
        <dbReference type="ARBA" id="ARBA00004651"/>
    </source>
</evidence>
<dbReference type="AlphaFoldDB" id="A0A0C4YJQ3"/>
<dbReference type="InterPro" id="IPR000644">
    <property type="entry name" value="CBS_dom"/>
</dbReference>
<name>A0A0C4YJQ3_9BURK</name>
<dbReference type="Gene3D" id="3.10.580.10">
    <property type="entry name" value="CBS-domain"/>
    <property type="match status" value="1"/>
</dbReference>
<comment type="subcellular location">
    <subcellularLocation>
        <location evidence="1">Cell membrane</location>
        <topology evidence="1">Multi-pass membrane protein</topology>
    </subcellularLocation>
</comment>
<gene>
    <name evidence="13" type="ORF">RR42_s1690</name>
</gene>
<evidence type="ECO:0000256" key="3">
    <source>
        <dbReference type="ARBA" id="ARBA00022692"/>
    </source>
</evidence>
<dbReference type="CDD" id="cd04590">
    <property type="entry name" value="CBS_pair_CorC_HlyC_assoc"/>
    <property type="match status" value="1"/>
</dbReference>
<keyword evidence="14" id="KW-1185">Reference proteome</keyword>
<dbReference type="Pfam" id="PF00571">
    <property type="entry name" value="CBS"/>
    <property type="match status" value="2"/>
</dbReference>
<dbReference type="EMBL" id="CP010537">
    <property type="protein sequence ID" value="AJG23278.1"/>
    <property type="molecule type" value="Genomic_DNA"/>
</dbReference>
<dbReference type="InterPro" id="IPR016169">
    <property type="entry name" value="FAD-bd_PCMH_sub2"/>
</dbReference>
<evidence type="ECO:0000256" key="7">
    <source>
        <dbReference type="ARBA" id="ARBA00023136"/>
    </source>
</evidence>
<evidence type="ECO:0000256" key="10">
    <source>
        <dbReference type="SAM" id="Phobius"/>
    </source>
</evidence>
<evidence type="ECO:0000313" key="13">
    <source>
        <dbReference type="EMBL" id="AJG23278.1"/>
    </source>
</evidence>
<feature type="domain" description="CBS" evidence="11">
    <location>
        <begin position="215"/>
        <end position="274"/>
    </location>
</feature>
<evidence type="ECO:0000256" key="5">
    <source>
        <dbReference type="ARBA" id="ARBA00022989"/>
    </source>
</evidence>
<evidence type="ECO:0000313" key="14">
    <source>
        <dbReference type="Proteomes" id="UP000031843"/>
    </source>
</evidence>
<proteinExistence type="predicted"/>
<evidence type="ECO:0000256" key="9">
    <source>
        <dbReference type="PROSITE-ProRule" id="PRU01193"/>
    </source>
</evidence>
<feature type="domain" description="CBS" evidence="11">
    <location>
        <begin position="279"/>
        <end position="337"/>
    </location>
</feature>
<dbReference type="Proteomes" id="UP000031843">
    <property type="component" value="Chromosome secondary"/>
</dbReference>
<keyword evidence="6 8" id="KW-0129">CBS domain</keyword>
<dbReference type="Pfam" id="PF01595">
    <property type="entry name" value="CNNM"/>
    <property type="match status" value="1"/>
</dbReference>
<dbReference type="InterPro" id="IPR036318">
    <property type="entry name" value="FAD-bd_PCMH-like_sf"/>
</dbReference>
<dbReference type="InterPro" id="IPR051676">
    <property type="entry name" value="UPF0053_domain"/>
</dbReference>
<organism evidence="13 14">
    <name type="scientific">Cupriavidus basilensis</name>
    <dbReference type="NCBI Taxonomy" id="68895"/>
    <lineage>
        <taxon>Bacteria</taxon>
        <taxon>Pseudomonadati</taxon>
        <taxon>Pseudomonadota</taxon>
        <taxon>Betaproteobacteria</taxon>
        <taxon>Burkholderiales</taxon>
        <taxon>Burkholderiaceae</taxon>
        <taxon>Cupriavidus</taxon>
    </lineage>
</organism>
<dbReference type="PANTHER" id="PTHR43099:SF2">
    <property type="entry name" value="UPF0053 PROTEIN YRKA"/>
    <property type="match status" value="1"/>
</dbReference>
<accession>A0A0C4YJQ3</accession>
<dbReference type="Pfam" id="PF03471">
    <property type="entry name" value="CorC_HlyC"/>
    <property type="match status" value="1"/>
</dbReference>
<dbReference type="SMART" id="SM01091">
    <property type="entry name" value="CorC_HlyC"/>
    <property type="match status" value="1"/>
</dbReference>
<dbReference type="GO" id="GO:0005886">
    <property type="term" value="C:plasma membrane"/>
    <property type="evidence" value="ECO:0007669"/>
    <property type="project" value="UniProtKB-SubCell"/>
</dbReference>
<keyword evidence="3 9" id="KW-0812">Transmembrane</keyword>
<keyword evidence="2" id="KW-1003">Cell membrane</keyword>
<keyword evidence="7 9" id="KW-0472">Membrane</keyword>
<dbReference type="RefSeq" id="WP_043358150.1">
    <property type="nucleotide sequence ID" value="NZ_CP010537.1"/>
</dbReference>
<protein>
    <submittedName>
        <fullName evidence="13">Magnesium and cobalt efflux protein CorC</fullName>
    </submittedName>
</protein>
<dbReference type="InterPro" id="IPR044751">
    <property type="entry name" value="Ion_transp-like_CBS"/>
</dbReference>
<dbReference type="InterPro" id="IPR005170">
    <property type="entry name" value="Transptr-assoc_dom"/>
</dbReference>
<feature type="transmembrane region" description="Helical" evidence="10">
    <location>
        <begin position="96"/>
        <end position="119"/>
    </location>
</feature>
<dbReference type="STRING" id="68895.RR42_s1690"/>
<dbReference type="SUPFAM" id="SSF54631">
    <property type="entry name" value="CBS-domain pair"/>
    <property type="match status" value="1"/>
</dbReference>
<dbReference type="SMART" id="SM00116">
    <property type="entry name" value="CBS"/>
    <property type="match status" value="2"/>
</dbReference>
<dbReference type="KEGG" id="cbw:RR42_s1690"/>
<evidence type="ECO:0000256" key="6">
    <source>
        <dbReference type="ARBA" id="ARBA00023122"/>
    </source>
</evidence>
<dbReference type="InterPro" id="IPR002550">
    <property type="entry name" value="CNNM"/>
</dbReference>
<reference evidence="13 14" key="1">
    <citation type="journal article" date="2015" name="Genome Announc.">
        <title>Complete Genome Sequence of Cupriavidus basilensis 4G11, Isolated from the Oak Ridge Field Research Center Site.</title>
        <authorList>
            <person name="Ray J."/>
            <person name="Waters R.J."/>
            <person name="Skerker J.M."/>
            <person name="Kuehl J.V."/>
            <person name="Price M.N."/>
            <person name="Huang J."/>
            <person name="Chakraborty R."/>
            <person name="Arkin A.P."/>
            <person name="Deutschbauer A."/>
        </authorList>
    </citation>
    <scope>NUCLEOTIDE SEQUENCE [LARGE SCALE GENOMIC DNA]</scope>
    <source>
        <strain evidence="13">4G11</strain>
    </source>
</reference>
<dbReference type="GO" id="GO:0050660">
    <property type="term" value="F:flavin adenine dinucleotide binding"/>
    <property type="evidence" value="ECO:0007669"/>
    <property type="project" value="InterPro"/>
</dbReference>
<evidence type="ECO:0000256" key="4">
    <source>
        <dbReference type="ARBA" id="ARBA00022737"/>
    </source>
</evidence>
<dbReference type="OrthoDB" id="9797674at2"/>
<dbReference type="FunFam" id="3.30.465.10:FF:000023">
    <property type="entry name" value="Magnesium and cobalt transporter"/>
    <property type="match status" value="1"/>
</dbReference>
<dbReference type="Gene3D" id="3.30.465.10">
    <property type="match status" value="1"/>
</dbReference>
<sequence>MEIAILLVLILINGLFAMSEIALMTARKARLQRRIEEGDRGAIEAIKLGEDPTRFLSTVQIGITSIGVLNGVVGESTLAQPLGVWLQGFGMQASTAGWVATTIVVAGLTYFSIVLGELVPKRLGQMAPETIARLVSRPISFLALASTPFVKLLSSSTRLVLRMLGVKSGRGPAVTEEEIHALLVEGSEAGVIEQHEHTMVRNVFRLDDRQLTSLMVPRGDVVCLDVEVPLEENLRRIEESDHSRFPVVRGGMHDMLGVVSARQLLARRLRGEPTDLATVAQPPVFVPESVTGMELLENFRISGGQIAFVIDEYGEVLGLVTLQDLIEAITGEFKQDGVGEEWAVQREDGSWLLDGLIPIPELKDRIGLRQVPEEDKERYHTLSGMLLLLLGRLPQTTDTVRWGDWKFEIVDMDGKRIDKVLASRVLPDDGADAETTG</sequence>
<dbReference type="PROSITE" id="PS51371">
    <property type="entry name" value="CBS"/>
    <property type="match status" value="2"/>
</dbReference>
<feature type="domain" description="CNNM transmembrane" evidence="12">
    <location>
        <begin position="1"/>
        <end position="196"/>
    </location>
</feature>
<dbReference type="PANTHER" id="PTHR43099">
    <property type="entry name" value="UPF0053 PROTEIN YRKA"/>
    <property type="match status" value="1"/>
</dbReference>